<dbReference type="EMBL" id="VFOR01000006">
    <property type="protein sequence ID" value="TQL56231.1"/>
    <property type="molecule type" value="Genomic_DNA"/>
</dbReference>
<protein>
    <submittedName>
        <fullName evidence="3">Uncharacterized protein</fullName>
    </submittedName>
</protein>
<reference evidence="3 4" key="1">
    <citation type="submission" date="2019-06" db="EMBL/GenBank/DDBJ databases">
        <title>Sequencing the genomes of 1000 actinobacteria strains.</title>
        <authorList>
            <person name="Klenk H.-P."/>
        </authorList>
    </citation>
    <scope>NUCLEOTIDE SEQUENCE [LARGE SCALE GENOMIC DNA]</scope>
    <source>
        <strain evidence="3 4">DSM 8251</strain>
    </source>
</reference>
<dbReference type="AlphaFoldDB" id="A0A542Z7B6"/>
<keyword evidence="4" id="KW-1185">Reference proteome</keyword>
<organism evidence="3 4">
    <name type="scientific">Propioniferax innocua</name>
    <dbReference type="NCBI Taxonomy" id="1753"/>
    <lineage>
        <taxon>Bacteria</taxon>
        <taxon>Bacillati</taxon>
        <taxon>Actinomycetota</taxon>
        <taxon>Actinomycetes</taxon>
        <taxon>Propionibacteriales</taxon>
        <taxon>Propionibacteriaceae</taxon>
        <taxon>Propioniferax</taxon>
    </lineage>
</organism>
<comment type="caution">
    <text evidence="3">The sequence shown here is derived from an EMBL/GenBank/DDBJ whole genome shotgun (WGS) entry which is preliminary data.</text>
</comment>
<proteinExistence type="predicted"/>
<feature type="chain" id="PRO_5022218760" evidence="2">
    <location>
        <begin position="30"/>
        <end position="450"/>
    </location>
</feature>
<evidence type="ECO:0000313" key="4">
    <source>
        <dbReference type="Proteomes" id="UP000316196"/>
    </source>
</evidence>
<gene>
    <name evidence="3" type="ORF">FB460_2616</name>
</gene>
<name>A0A542Z7B6_9ACTN</name>
<evidence type="ECO:0000256" key="1">
    <source>
        <dbReference type="SAM" id="MobiDB-lite"/>
    </source>
</evidence>
<feature type="region of interest" description="Disordered" evidence="1">
    <location>
        <begin position="409"/>
        <end position="450"/>
    </location>
</feature>
<dbReference type="RefSeq" id="WP_142094623.1">
    <property type="nucleotide sequence ID" value="NZ_BAAAMD010000002.1"/>
</dbReference>
<sequence length="450" mass="47072">MSESYFRRVAGVGVGAIAGALMIAGPVHAAPTPEPTASVEAQALGTATLQQDEFTLEEMLDGVTLKVDGTGFERAAYISAKVVHTATGAEIPALGSIIADESGAFTGETVSLTAHAEADRGLLGQYTVTFETISGEKLAEDAHFTVTDGETPANDPASEDSWTFLMGDNMAVGFDYLYNNYGLVAVEGLNLDPESQHTVQVARDENFESIGIDREIVADEFGSGYKDANIVGLMSVEEETIGTYFVRVLDGSGELIGGVWTFEVVGGDQPPMPMETPTDEVPVDEAPVDETPVDETPVEEEPVVEVDPAVVTHFAYDSVCSPTDSGREYTPGETYTWVACNGLEEPIPGTEIKIFETADGDLNNLEQGTLVETVTTNEAGEFQMTVAADGYVGAISSVTPEVRVIVGQAPTAGGADEGDAPAEDSSSEAPADRPAEPGEAAPKGLPSTGV</sequence>
<dbReference type="Proteomes" id="UP000316196">
    <property type="component" value="Unassembled WGS sequence"/>
</dbReference>
<evidence type="ECO:0000313" key="3">
    <source>
        <dbReference type="EMBL" id="TQL56231.1"/>
    </source>
</evidence>
<accession>A0A542Z7B6</accession>
<dbReference type="OrthoDB" id="9768284at2"/>
<evidence type="ECO:0000256" key="2">
    <source>
        <dbReference type="SAM" id="SignalP"/>
    </source>
</evidence>
<feature type="signal peptide" evidence="2">
    <location>
        <begin position="1"/>
        <end position="29"/>
    </location>
</feature>
<keyword evidence="2" id="KW-0732">Signal</keyword>
<feature type="compositionally biased region" description="Acidic residues" evidence="1">
    <location>
        <begin position="416"/>
        <end position="426"/>
    </location>
</feature>